<keyword evidence="1 5" id="KW-0699">rRNA-binding</keyword>
<keyword evidence="4 5" id="KW-0687">Ribonucleoprotein</keyword>
<dbReference type="STRING" id="571438.SAMN05192586_11148"/>
<dbReference type="EMBL" id="FNBX01000011">
    <property type="protein sequence ID" value="SDF72092.1"/>
    <property type="molecule type" value="Genomic_DNA"/>
</dbReference>
<dbReference type="HAMAP" id="MF_01367">
    <property type="entry name" value="Ribosomal_uL14"/>
    <property type="match status" value="1"/>
</dbReference>
<keyword evidence="9" id="KW-1185">Reference proteome</keyword>
<dbReference type="AlphaFoldDB" id="A0A1G7NDR0"/>
<dbReference type="FunFam" id="2.40.150.20:FF:000001">
    <property type="entry name" value="50S ribosomal protein L14"/>
    <property type="match status" value="1"/>
</dbReference>
<dbReference type="PANTHER" id="PTHR11761:SF3">
    <property type="entry name" value="LARGE RIBOSOMAL SUBUNIT PROTEIN UL14M"/>
    <property type="match status" value="1"/>
</dbReference>
<dbReference type="PANTHER" id="PTHR11761">
    <property type="entry name" value="50S/60S RIBOSOMAL PROTEIN L14/L23"/>
    <property type="match status" value="1"/>
</dbReference>
<gene>
    <name evidence="5" type="primary">rplN</name>
    <name evidence="8" type="ORF">SAMN05192586_11148</name>
</gene>
<evidence type="ECO:0000256" key="3">
    <source>
        <dbReference type="ARBA" id="ARBA00022980"/>
    </source>
</evidence>
<dbReference type="InterPro" id="IPR036853">
    <property type="entry name" value="Ribosomal_uL14_sf"/>
</dbReference>
<evidence type="ECO:0000313" key="8">
    <source>
        <dbReference type="EMBL" id="SDF72092.1"/>
    </source>
</evidence>
<dbReference type="CDD" id="cd00337">
    <property type="entry name" value="Ribosomal_uL14"/>
    <property type="match status" value="1"/>
</dbReference>
<dbReference type="GO" id="GO:0070180">
    <property type="term" value="F:large ribosomal subunit rRNA binding"/>
    <property type="evidence" value="ECO:0007669"/>
    <property type="project" value="TreeGrafter"/>
</dbReference>
<evidence type="ECO:0000256" key="6">
    <source>
        <dbReference type="RuleBase" id="RU003949"/>
    </source>
</evidence>
<dbReference type="SUPFAM" id="SSF50193">
    <property type="entry name" value="Ribosomal protein L14"/>
    <property type="match status" value="1"/>
</dbReference>
<evidence type="ECO:0000256" key="5">
    <source>
        <dbReference type="HAMAP-Rule" id="MF_01367"/>
    </source>
</evidence>
<dbReference type="InterPro" id="IPR005745">
    <property type="entry name" value="Ribosomal_uL14_bac-type"/>
</dbReference>
<name>A0A1G7NDR0_9BACT</name>
<evidence type="ECO:0000256" key="4">
    <source>
        <dbReference type="ARBA" id="ARBA00023274"/>
    </source>
</evidence>
<protein>
    <recommendedName>
        <fullName evidence="5">Large ribosomal subunit protein uL14</fullName>
    </recommendedName>
</protein>
<keyword evidence="2 5" id="KW-0694">RNA-binding</keyword>
<proteinExistence type="inferred from homology"/>
<evidence type="ECO:0000313" key="9">
    <source>
        <dbReference type="Proteomes" id="UP000199355"/>
    </source>
</evidence>
<dbReference type="Pfam" id="PF00238">
    <property type="entry name" value="Ribosomal_L14"/>
    <property type="match status" value="1"/>
</dbReference>
<dbReference type="NCBIfam" id="TIGR01067">
    <property type="entry name" value="rplN_bact"/>
    <property type="match status" value="1"/>
</dbReference>
<dbReference type="InterPro" id="IPR000218">
    <property type="entry name" value="Ribosomal_uL14"/>
</dbReference>
<dbReference type="GO" id="GO:0003735">
    <property type="term" value="F:structural constituent of ribosome"/>
    <property type="evidence" value="ECO:0007669"/>
    <property type="project" value="InterPro"/>
</dbReference>
<comment type="similarity">
    <text evidence="5 6">Belongs to the universal ribosomal protein uL14 family.</text>
</comment>
<evidence type="ECO:0000256" key="1">
    <source>
        <dbReference type="ARBA" id="ARBA00022730"/>
    </source>
</evidence>
<comment type="function">
    <text evidence="5 7">Binds to 23S rRNA. Forms part of two intersubunit bridges in the 70S ribosome.</text>
</comment>
<dbReference type="GO" id="GO:0006412">
    <property type="term" value="P:translation"/>
    <property type="evidence" value="ECO:0007669"/>
    <property type="project" value="UniProtKB-UniRule"/>
</dbReference>
<keyword evidence="3 5" id="KW-0689">Ribosomal protein</keyword>
<dbReference type="InterPro" id="IPR019972">
    <property type="entry name" value="Ribosomal_uL14_CS"/>
</dbReference>
<dbReference type="Gene3D" id="2.40.150.20">
    <property type="entry name" value="Ribosomal protein L14"/>
    <property type="match status" value="1"/>
</dbReference>
<organism evidence="8 9">
    <name type="scientific">Desulfovibrio legallii</name>
    <dbReference type="NCBI Taxonomy" id="571438"/>
    <lineage>
        <taxon>Bacteria</taxon>
        <taxon>Pseudomonadati</taxon>
        <taxon>Thermodesulfobacteriota</taxon>
        <taxon>Desulfovibrionia</taxon>
        <taxon>Desulfovibrionales</taxon>
        <taxon>Desulfovibrionaceae</taxon>
        <taxon>Desulfovibrio</taxon>
    </lineage>
</organism>
<comment type="subunit">
    <text evidence="5">Part of the 50S ribosomal subunit. Forms a cluster with proteins L3 and L19. In the 70S ribosome, L14 and L19 interact and together make contacts with the 16S rRNA in bridges B5 and B8.</text>
</comment>
<sequence>MIQVESTLQVADNSGAKKVACIKVLGGSHRRYASVGDVIMVSVKEAMPHSKVKKGDVMKAVIVRTAKEVRRADGSYIKFDGNAAVLLSSQGEPVGTRIFGPVARELRAQNFMKIISLAPEVL</sequence>
<dbReference type="GO" id="GO:0022625">
    <property type="term" value="C:cytosolic large ribosomal subunit"/>
    <property type="evidence" value="ECO:0007669"/>
    <property type="project" value="TreeGrafter"/>
</dbReference>
<reference evidence="9" key="1">
    <citation type="submission" date="2016-10" db="EMBL/GenBank/DDBJ databases">
        <authorList>
            <person name="Varghese N."/>
            <person name="Submissions S."/>
        </authorList>
    </citation>
    <scope>NUCLEOTIDE SEQUENCE [LARGE SCALE GENOMIC DNA]</scope>
    <source>
        <strain evidence="9">KHC7</strain>
    </source>
</reference>
<dbReference type="RefSeq" id="WP_092154058.1">
    <property type="nucleotide sequence ID" value="NZ_FNBX01000011.1"/>
</dbReference>
<dbReference type="OrthoDB" id="9806379at2"/>
<evidence type="ECO:0000256" key="2">
    <source>
        <dbReference type="ARBA" id="ARBA00022884"/>
    </source>
</evidence>
<evidence type="ECO:0000256" key="7">
    <source>
        <dbReference type="RuleBase" id="RU003950"/>
    </source>
</evidence>
<accession>A0A1G7NDR0</accession>
<dbReference type="Proteomes" id="UP000199355">
    <property type="component" value="Unassembled WGS sequence"/>
</dbReference>
<dbReference type="PROSITE" id="PS00049">
    <property type="entry name" value="RIBOSOMAL_L14"/>
    <property type="match status" value="1"/>
</dbReference>
<dbReference type="SMART" id="SM01374">
    <property type="entry name" value="Ribosomal_L14"/>
    <property type="match status" value="1"/>
</dbReference>